<evidence type="ECO:0000313" key="2">
    <source>
        <dbReference type="Proteomes" id="UP001352852"/>
    </source>
</evidence>
<dbReference type="Proteomes" id="UP001352852">
    <property type="component" value="Unassembled WGS sequence"/>
</dbReference>
<accession>A0ABU7E9Y3</accession>
<gene>
    <name evidence="1" type="ORF">CHARACLAT_012876</name>
</gene>
<reference evidence="1 2" key="1">
    <citation type="submission" date="2021-06" db="EMBL/GenBank/DDBJ databases">
        <authorList>
            <person name="Palmer J.M."/>
        </authorList>
    </citation>
    <scope>NUCLEOTIDE SEQUENCE [LARGE SCALE GENOMIC DNA]</scope>
    <source>
        <strain evidence="1 2">CL_MEX2019</strain>
        <tissue evidence="1">Muscle</tissue>
    </source>
</reference>
<organism evidence="1 2">
    <name type="scientific">Characodon lateralis</name>
    <dbReference type="NCBI Taxonomy" id="208331"/>
    <lineage>
        <taxon>Eukaryota</taxon>
        <taxon>Metazoa</taxon>
        <taxon>Chordata</taxon>
        <taxon>Craniata</taxon>
        <taxon>Vertebrata</taxon>
        <taxon>Euteleostomi</taxon>
        <taxon>Actinopterygii</taxon>
        <taxon>Neopterygii</taxon>
        <taxon>Teleostei</taxon>
        <taxon>Neoteleostei</taxon>
        <taxon>Acanthomorphata</taxon>
        <taxon>Ovalentaria</taxon>
        <taxon>Atherinomorphae</taxon>
        <taxon>Cyprinodontiformes</taxon>
        <taxon>Goodeidae</taxon>
        <taxon>Characodon</taxon>
    </lineage>
</organism>
<sequence>MPVKAAMTVGFQQYNDPKHTSKLFWNKKGSLTLSFKNGPDIKTVENVKIQVLRSQQSPCQTCLQNMETP</sequence>
<name>A0ABU7E9Y3_9TELE</name>
<dbReference type="EMBL" id="JAHUTJ010050088">
    <property type="protein sequence ID" value="MED6283826.1"/>
    <property type="molecule type" value="Genomic_DNA"/>
</dbReference>
<protein>
    <submittedName>
        <fullName evidence="1">Uncharacterized protein</fullName>
    </submittedName>
</protein>
<keyword evidence="2" id="KW-1185">Reference proteome</keyword>
<evidence type="ECO:0000313" key="1">
    <source>
        <dbReference type="EMBL" id="MED6283826.1"/>
    </source>
</evidence>
<proteinExistence type="predicted"/>
<comment type="caution">
    <text evidence="1">The sequence shown here is derived from an EMBL/GenBank/DDBJ whole genome shotgun (WGS) entry which is preliminary data.</text>
</comment>